<feature type="region of interest" description="Disordered" evidence="1">
    <location>
        <begin position="401"/>
        <end position="420"/>
    </location>
</feature>
<feature type="region of interest" description="Disordered" evidence="1">
    <location>
        <begin position="42"/>
        <end position="67"/>
    </location>
</feature>
<feature type="compositionally biased region" description="Polar residues" evidence="1">
    <location>
        <begin position="211"/>
        <end position="227"/>
    </location>
</feature>
<organism evidence="3 4">
    <name type="scientific">Quillaja saponaria</name>
    <name type="common">Soap bark tree</name>
    <dbReference type="NCBI Taxonomy" id="32244"/>
    <lineage>
        <taxon>Eukaryota</taxon>
        <taxon>Viridiplantae</taxon>
        <taxon>Streptophyta</taxon>
        <taxon>Embryophyta</taxon>
        <taxon>Tracheophyta</taxon>
        <taxon>Spermatophyta</taxon>
        <taxon>Magnoliopsida</taxon>
        <taxon>eudicotyledons</taxon>
        <taxon>Gunneridae</taxon>
        <taxon>Pentapetalae</taxon>
        <taxon>rosids</taxon>
        <taxon>fabids</taxon>
        <taxon>Fabales</taxon>
        <taxon>Quillajaceae</taxon>
        <taxon>Quillaja</taxon>
    </lineage>
</organism>
<feature type="region of interest" description="Disordered" evidence="1">
    <location>
        <begin position="198"/>
        <end position="227"/>
    </location>
</feature>
<dbReference type="Pfam" id="PF25896">
    <property type="entry name" value="HTH_AT3G52170"/>
    <property type="match status" value="1"/>
</dbReference>
<comment type="caution">
    <text evidence="3">The sequence shown here is derived from an EMBL/GenBank/DDBJ whole genome shotgun (WGS) entry which is preliminary data.</text>
</comment>
<dbReference type="SUPFAM" id="SSF54928">
    <property type="entry name" value="RNA-binding domain, RBD"/>
    <property type="match status" value="1"/>
</dbReference>
<dbReference type="PANTHER" id="PTHR34568">
    <property type="entry name" value="RRM DOMAIN-CONTAINING PROTEIN"/>
    <property type="match status" value="1"/>
</dbReference>
<proteinExistence type="predicted"/>
<dbReference type="GO" id="GO:0003676">
    <property type="term" value="F:nucleic acid binding"/>
    <property type="evidence" value="ECO:0007669"/>
    <property type="project" value="InterPro"/>
</dbReference>
<dbReference type="AlphaFoldDB" id="A0AAD7VLI4"/>
<dbReference type="Proteomes" id="UP001163823">
    <property type="component" value="Chromosome 2"/>
</dbReference>
<evidence type="ECO:0000259" key="2">
    <source>
        <dbReference type="Pfam" id="PF25896"/>
    </source>
</evidence>
<dbReference type="EMBL" id="JARAOO010000002">
    <property type="protein sequence ID" value="KAJ7979839.1"/>
    <property type="molecule type" value="Genomic_DNA"/>
</dbReference>
<accession>A0AAD7VLI4</accession>
<dbReference type="InterPro" id="IPR035979">
    <property type="entry name" value="RBD_domain_sf"/>
</dbReference>
<feature type="region of interest" description="Disordered" evidence="1">
    <location>
        <begin position="446"/>
        <end position="476"/>
    </location>
</feature>
<dbReference type="PANTHER" id="PTHR34568:SF5">
    <property type="entry name" value="RNA-BINDING (RRM_RBD_RNP MOTIFS) FAMILY PROTEIN"/>
    <property type="match status" value="1"/>
</dbReference>
<reference evidence="3" key="1">
    <citation type="journal article" date="2023" name="Science">
        <title>Elucidation of the pathway for biosynthesis of saponin adjuvants from the soapbark tree.</title>
        <authorList>
            <person name="Reed J."/>
            <person name="Orme A."/>
            <person name="El-Demerdash A."/>
            <person name="Owen C."/>
            <person name="Martin L.B.B."/>
            <person name="Misra R.C."/>
            <person name="Kikuchi S."/>
            <person name="Rejzek M."/>
            <person name="Martin A.C."/>
            <person name="Harkess A."/>
            <person name="Leebens-Mack J."/>
            <person name="Louveau T."/>
            <person name="Stephenson M.J."/>
            <person name="Osbourn A."/>
        </authorList>
    </citation>
    <scope>NUCLEOTIDE SEQUENCE</scope>
    <source>
        <strain evidence="3">S10</strain>
    </source>
</reference>
<sequence length="837" mass="92812">MAISRLLLPKPKLHFHERGLLLHFSILKFAGLLKSTRWCSSSSSSGNEKSSRQKESEAATGQKSVPVESYEKKHMELHPGVFPETTQVQLGGSWYALKGILTNLKKKFLGNLHQDQITIETSYSADDRTASNVAMKHNGPGNSISGEHKSARWITDEVIDSCDHKEVISTSKNSCTNRKNTNDAVNAAASDFIGLNTDSDKILPSKPESIVKSSAKPSHSNENNSSKGFLSQMTVENHPEDIMNLTDSEVCQMYIKPENSVIRETENVVHRSKTFVDSHFFSESNLVNGASLIKEENHYKEMKQSGLKHENGNGQIEKVSSLALQFLGEDSKISQKDGANKINLVRSGDHQLDNKSEFIRTQKAAFDASMMPPSSNGAEKGTRLLDLFMVSMENRTAEELPSATSSILADDKTSEGSDEISQEDMGVTFGIEGLISCIKDLQKEPSISTSQQSITSRNAEQIGERGSTKRSHNCSSLEEFDGKGTQKMCEGHEFDKASSKSKDTEQLLNRDIAAYEDKMSEPILQVPLLASKKYLNETPVTLSIKGGSTENTVLVRFRAHNVEKDDILCAFKDCGSILKIEEVAAEKGYYFKDVHVHFKTKEGVQKALGKNDLLIKNSDVFVKATSMQDGPNQISIPKLVGDPDVPVMLVKNPFQTVKIKQMTHDISLDQLKPALAFSKSSISRYFVGSSSSIAYMEFETVDAKERVLAKHSISVSGKKLFILRIDSPRTTVVRISNIVAVEMFKKVASICKSYGQVKKIVTRNKGVVDVHFKLAEWPNMLTILNRLNGLKVDGNQLVAQPAPVFPPEILRVLWTRPDERRNLISIRNSIVKILRCP</sequence>
<keyword evidence="4" id="KW-1185">Reference proteome</keyword>
<feature type="compositionally biased region" description="Low complexity" evidence="1">
    <location>
        <begin position="446"/>
        <end position="456"/>
    </location>
</feature>
<evidence type="ECO:0000313" key="4">
    <source>
        <dbReference type="Proteomes" id="UP001163823"/>
    </source>
</evidence>
<dbReference type="InterPro" id="IPR058942">
    <property type="entry name" value="AT3G52170-like"/>
</dbReference>
<name>A0AAD7VLI4_QUISA</name>
<dbReference type="Gene3D" id="3.30.70.330">
    <property type="match status" value="1"/>
</dbReference>
<dbReference type="InterPro" id="IPR058941">
    <property type="entry name" value="HTH_AT3G52170-like"/>
</dbReference>
<evidence type="ECO:0000256" key="1">
    <source>
        <dbReference type="SAM" id="MobiDB-lite"/>
    </source>
</evidence>
<evidence type="ECO:0000313" key="3">
    <source>
        <dbReference type="EMBL" id="KAJ7979839.1"/>
    </source>
</evidence>
<feature type="domain" description="AT3G52170-like helix-turn-helix" evidence="2">
    <location>
        <begin position="62"/>
        <end position="105"/>
    </location>
</feature>
<protein>
    <submittedName>
        <fullName evidence="3">RNA-binding (RRM/RBD/RNP motifs) family protein</fullName>
    </submittedName>
</protein>
<dbReference type="InterPro" id="IPR012677">
    <property type="entry name" value="Nucleotide-bd_a/b_plait_sf"/>
</dbReference>
<gene>
    <name evidence="3" type="ORF">O6P43_003192</name>
</gene>